<comment type="catalytic activity">
    <reaction evidence="10 12">
        <text>5-[(5-phospho-1-deoxy-D-ribulos-1-ylimino)methylamino]-1-(5-phospho-beta-D-ribosyl)imidazole-4-carboxamide + L-glutamine = D-erythro-1-(imidazol-4-yl)glycerol 3-phosphate + 5-amino-1-(5-phospho-beta-D-ribosyl)imidazole-4-carboxamide + L-glutamate + H(+)</text>
        <dbReference type="Rhea" id="RHEA:24793"/>
        <dbReference type="ChEBI" id="CHEBI:15378"/>
        <dbReference type="ChEBI" id="CHEBI:29985"/>
        <dbReference type="ChEBI" id="CHEBI:58278"/>
        <dbReference type="ChEBI" id="CHEBI:58359"/>
        <dbReference type="ChEBI" id="CHEBI:58475"/>
        <dbReference type="ChEBI" id="CHEBI:58525"/>
        <dbReference type="EC" id="4.3.2.10"/>
    </reaction>
</comment>
<comment type="function">
    <text evidence="12">IGPS catalyzes the conversion of PRFAR and glutamine to IGP, AICAR and glutamate. The HisH subunit catalyzes the hydrolysis of glutamine to glutamate and ammonia as part of the synthesis of IGP and AICAR. The resulting ammonia molecule is channeled to the active site of HisF.</text>
</comment>
<dbReference type="PANTHER" id="PTHR42701:SF1">
    <property type="entry name" value="IMIDAZOLE GLYCEROL PHOSPHATE SYNTHASE SUBUNIT HISH"/>
    <property type="match status" value="1"/>
</dbReference>
<keyword evidence="9 12" id="KW-0456">Lyase</keyword>
<comment type="subcellular location">
    <subcellularLocation>
        <location evidence="1 12">Cytoplasm</location>
    </subcellularLocation>
</comment>
<feature type="active site" evidence="12 13">
    <location>
        <position position="181"/>
    </location>
</feature>
<dbReference type="InterPro" id="IPR010139">
    <property type="entry name" value="Imidazole-glycPsynth_HisH"/>
</dbReference>
<dbReference type="AlphaFoldDB" id="A0A9X3FA77"/>
<name>A0A9X3FA77_9BACT</name>
<dbReference type="GO" id="GO:0004359">
    <property type="term" value="F:glutaminase activity"/>
    <property type="evidence" value="ECO:0007669"/>
    <property type="project" value="UniProtKB-EC"/>
</dbReference>
<dbReference type="FunFam" id="3.40.50.880:FF:000009">
    <property type="entry name" value="Imidazole glycerol phosphate synthase subunit HisH"/>
    <property type="match status" value="1"/>
</dbReference>
<organism evidence="15 16">
    <name type="scientific">Draconibacterium aestuarii</name>
    <dbReference type="NCBI Taxonomy" id="2998507"/>
    <lineage>
        <taxon>Bacteria</taxon>
        <taxon>Pseudomonadati</taxon>
        <taxon>Bacteroidota</taxon>
        <taxon>Bacteroidia</taxon>
        <taxon>Marinilabiliales</taxon>
        <taxon>Prolixibacteraceae</taxon>
        <taxon>Draconibacterium</taxon>
    </lineage>
</organism>
<feature type="active site" description="Nucleophile" evidence="12 13">
    <location>
        <position position="77"/>
    </location>
</feature>
<evidence type="ECO:0000256" key="10">
    <source>
        <dbReference type="ARBA" id="ARBA00047838"/>
    </source>
</evidence>
<dbReference type="EMBL" id="JAPOHD010000068">
    <property type="protein sequence ID" value="MCY1723393.1"/>
    <property type="molecule type" value="Genomic_DNA"/>
</dbReference>
<evidence type="ECO:0000256" key="6">
    <source>
        <dbReference type="ARBA" id="ARBA00022801"/>
    </source>
</evidence>
<evidence type="ECO:0000256" key="11">
    <source>
        <dbReference type="ARBA" id="ARBA00049534"/>
    </source>
</evidence>
<dbReference type="RefSeq" id="WP_343335716.1">
    <property type="nucleotide sequence ID" value="NZ_JAPOHD010000068.1"/>
</dbReference>
<dbReference type="Gene3D" id="3.40.50.880">
    <property type="match status" value="1"/>
</dbReference>
<comment type="subunit">
    <text evidence="3 12">Heterodimer of HisH and HisF.</text>
</comment>
<dbReference type="InterPro" id="IPR029062">
    <property type="entry name" value="Class_I_gatase-like"/>
</dbReference>
<dbReference type="PANTHER" id="PTHR42701">
    <property type="entry name" value="IMIDAZOLE GLYCEROL PHOSPHATE SYNTHASE SUBUNIT HISH"/>
    <property type="match status" value="1"/>
</dbReference>
<gene>
    <name evidence="12 15" type="primary">hisH</name>
    <name evidence="15" type="ORF">OU798_23785</name>
</gene>
<comment type="pathway">
    <text evidence="2 12">Amino-acid biosynthesis; L-histidine biosynthesis; L-histidine from 5-phospho-alpha-D-ribose 1-diphosphate: step 5/9.</text>
</comment>
<evidence type="ECO:0000256" key="4">
    <source>
        <dbReference type="ARBA" id="ARBA00022490"/>
    </source>
</evidence>
<sequence length="199" mass="22427">MNIVIIKYNAGNIESVNNALHRLGVNAEITADPEKIRKADKVIFPGVGEASTTMAYLRENKLDELIVSLKQPVLGICLGLQLMCSHSEENNTKCLGIFDEKVKRFVPAPGEEYITKVPHMGWNAIKDLKSEIFNTELENQYVYFVHSYYAEKSEHTIATCDYIVPFSAALHRDNFYATQFHPEKSGSIGAKILENFLNL</sequence>
<dbReference type="PIRSF" id="PIRSF000495">
    <property type="entry name" value="Amidotransf_hisH"/>
    <property type="match status" value="1"/>
</dbReference>
<evidence type="ECO:0000256" key="13">
    <source>
        <dbReference type="PIRSR" id="PIRSR000495-1"/>
    </source>
</evidence>
<keyword evidence="7 12" id="KW-0315">Glutamine amidotransferase</keyword>
<dbReference type="NCBIfam" id="TIGR01855">
    <property type="entry name" value="IMP_synth_hisH"/>
    <property type="match status" value="1"/>
</dbReference>
<dbReference type="EC" id="4.3.2.10" evidence="12"/>
<dbReference type="InterPro" id="IPR017926">
    <property type="entry name" value="GATASE"/>
</dbReference>
<dbReference type="PROSITE" id="PS51273">
    <property type="entry name" value="GATASE_TYPE_1"/>
    <property type="match status" value="1"/>
</dbReference>
<dbReference type="GO" id="GO:0005737">
    <property type="term" value="C:cytoplasm"/>
    <property type="evidence" value="ECO:0007669"/>
    <property type="project" value="UniProtKB-SubCell"/>
</dbReference>
<evidence type="ECO:0000259" key="14">
    <source>
        <dbReference type="Pfam" id="PF00117"/>
    </source>
</evidence>
<evidence type="ECO:0000313" key="15">
    <source>
        <dbReference type="EMBL" id="MCY1723393.1"/>
    </source>
</evidence>
<evidence type="ECO:0000256" key="12">
    <source>
        <dbReference type="HAMAP-Rule" id="MF_00278"/>
    </source>
</evidence>
<feature type="domain" description="Glutamine amidotransferase" evidence="14">
    <location>
        <begin position="8"/>
        <end position="197"/>
    </location>
</feature>
<dbReference type="GO" id="GO:0000105">
    <property type="term" value="P:L-histidine biosynthetic process"/>
    <property type="evidence" value="ECO:0007669"/>
    <property type="project" value="UniProtKB-UniRule"/>
</dbReference>
<evidence type="ECO:0000256" key="2">
    <source>
        <dbReference type="ARBA" id="ARBA00005091"/>
    </source>
</evidence>
<keyword evidence="4 12" id="KW-0963">Cytoplasm</keyword>
<keyword evidence="5 12" id="KW-0028">Amino-acid biosynthesis</keyword>
<evidence type="ECO:0000256" key="5">
    <source>
        <dbReference type="ARBA" id="ARBA00022605"/>
    </source>
</evidence>
<keyword evidence="16" id="KW-1185">Reference proteome</keyword>
<dbReference type="CDD" id="cd01748">
    <property type="entry name" value="GATase1_IGP_Synthase"/>
    <property type="match status" value="1"/>
</dbReference>
<dbReference type="GO" id="GO:0016829">
    <property type="term" value="F:lyase activity"/>
    <property type="evidence" value="ECO:0007669"/>
    <property type="project" value="UniProtKB-KW"/>
</dbReference>
<evidence type="ECO:0000256" key="9">
    <source>
        <dbReference type="ARBA" id="ARBA00023239"/>
    </source>
</evidence>
<evidence type="ECO:0000313" key="16">
    <source>
        <dbReference type="Proteomes" id="UP001145087"/>
    </source>
</evidence>
<dbReference type="HAMAP" id="MF_00278">
    <property type="entry name" value="HisH"/>
    <property type="match status" value="1"/>
</dbReference>
<evidence type="ECO:0000256" key="7">
    <source>
        <dbReference type="ARBA" id="ARBA00022962"/>
    </source>
</evidence>
<dbReference type="SUPFAM" id="SSF52317">
    <property type="entry name" value="Class I glutamine amidotransferase-like"/>
    <property type="match status" value="1"/>
</dbReference>
<evidence type="ECO:0000256" key="3">
    <source>
        <dbReference type="ARBA" id="ARBA00011152"/>
    </source>
</evidence>
<protein>
    <recommendedName>
        <fullName evidence="12">Imidazole glycerol phosphate synthase subunit HisH</fullName>
        <ecNumber evidence="12">4.3.2.10</ecNumber>
    </recommendedName>
    <alternativeName>
        <fullName evidence="12">IGP synthase glutaminase subunit</fullName>
        <ecNumber evidence="12">3.5.1.2</ecNumber>
    </alternativeName>
    <alternativeName>
        <fullName evidence="12">IGP synthase subunit HisH</fullName>
    </alternativeName>
    <alternativeName>
        <fullName evidence="12">ImGP synthase subunit HisH</fullName>
        <shortName evidence="12">IGPS subunit HisH</shortName>
    </alternativeName>
</protein>
<keyword evidence="6 12" id="KW-0378">Hydrolase</keyword>
<proteinExistence type="inferred from homology"/>
<evidence type="ECO:0000256" key="1">
    <source>
        <dbReference type="ARBA" id="ARBA00004496"/>
    </source>
</evidence>
<comment type="catalytic activity">
    <reaction evidence="11 12">
        <text>L-glutamine + H2O = L-glutamate + NH4(+)</text>
        <dbReference type="Rhea" id="RHEA:15889"/>
        <dbReference type="ChEBI" id="CHEBI:15377"/>
        <dbReference type="ChEBI" id="CHEBI:28938"/>
        <dbReference type="ChEBI" id="CHEBI:29985"/>
        <dbReference type="ChEBI" id="CHEBI:58359"/>
        <dbReference type="EC" id="3.5.1.2"/>
    </reaction>
</comment>
<keyword evidence="8 12" id="KW-0368">Histidine biosynthesis</keyword>
<dbReference type="Proteomes" id="UP001145087">
    <property type="component" value="Unassembled WGS sequence"/>
</dbReference>
<dbReference type="EC" id="3.5.1.2" evidence="12"/>
<feature type="active site" evidence="12 13">
    <location>
        <position position="183"/>
    </location>
</feature>
<dbReference type="GO" id="GO:0000107">
    <property type="term" value="F:imidazoleglycerol-phosphate synthase activity"/>
    <property type="evidence" value="ECO:0007669"/>
    <property type="project" value="UniProtKB-UniRule"/>
</dbReference>
<evidence type="ECO:0000256" key="8">
    <source>
        <dbReference type="ARBA" id="ARBA00023102"/>
    </source>
</evidence>
<accession>A0A9X3FA77</accession>
<dbReference type="Pfam" id="PF00117">
    <property type="entry name" value="GATase"/>
    <property type="match status" value="1"/>
</dbReference>
<comment type="caution">
    <text evidence="15">The sequence shown here is derived from an EMBL/GenBank/DDBJ whole genome shotgun (WGS) entry which is preliminary data.</text>
</comment>
<reference evidence="15" key="1">
    <citation type="submission" date="2022-11" db="EMBL/GenBank/DDBJ databases">
        <title>Marilongibacter aestuarii gen. nov., sp. nov., isolated from tidal flat sediment.</title>
        <authorList>
            <person name="Jiayan W."/>
        </authorList>
    </citation>
    <scope>NUCLEOTIDE SEQUENCE</scope>
    <source>
        <strain evidence="15">Z1-6</strain>
    </source>
</reference>